<dbReference type="EC" id="4.1.99.3" evidence="3"/>
<dbReference type="FunFam" id="1.25.40.80:FF:000004">
    <property type="entry name" value="Deoxyribodipyrimidine photolyase"/>
    <property type="match status" value="1"/>
</dbReference>
<dbReference type="SUPFAM" id="SSF68906">
    <property type="entry name" value="SAP domain"/>
    <property type="match status" value="1"/>
</dbReference>
<evidence type="ECO:0000259" key="14">
    <source>
        <dbReference type="PROSITE" id="PS50800"/>
    </source>
</evidence>
<evidence type="ECO:0000256" key="8">
    <source>
        <dbReference type="ARBA" id="ARBA00023125"/>
    </source>
</evidence>
<dbReference type="Gene3D" id="1.10.720.30">
    <property type="entry name" value="SAP domain"/>
    <property type="match status" value="1"/>
</dbReference>
<evidence type="ECO:0000256" key="10">
    <source>
        <dbReference type="ARBA" id="ARBA00023239"/>
    </source>
</evidence>
<accession>A0A7S3PZJ5</accession>
<feature type="domain" description="Photolyase/cryptochrome alpha/beta" evidence="15">
    <location>
        <begin position="117"/>
        <end position="270"/>
    </location>
</feature>
<dbReference type="InterPro" id="IPR052219">
    <property type="entry name" value="Photolyase_Class-2"/>
</dbReference>
<evidence type="ECO:0000313" key="16">
    <source>
        <dbReference type="EMBL" id="CAE0460809.1"/>
    </source>
</evidence>
<keyword evidence="9" id="KW-0234">DNA repair</keyword>
<dbReference type="Pfam" id="PF00875">
    <property type="entry name" value="DNA_photolyase"/>
    <property type="match status" value="1"/>
</dbReference>
<dbReference type="Gene3D" id="3.40.50.620">
    <property type="entry name" value="HUPs"/>
    <property type="match status" value="1"/>
</dbReference>
<evidence type="ECO:0000256" key="7">
    <source>
        <dbReference type="ARBA" id="ARBA00022827"/>
    </source>
</evidence>
<organism evidence="16">
    <name type="scientific">Chaetoceros debilis</name>
    <dbReference type="NCBI Taxonomy" id="122233"/>
    <lineage>
        <taxon>Eukaryota</taxon>
        <taxon>Sar</taxon>
        <taxon>Stramenopiles</taxon>
        <taxon>Ochrophyta</taxon>
        <taxon>Bacillariophyta</taxon>
        <taxon>Coscinodiscophyceae</taxon>
        <taxon>Chaetocerotophycidae</taxon>
        <taxon>Chaetocerotales</taxon>
        <taxon>Chaetocerotaceae</taxon>
        <taxon>Chaetoceros</taxon>
    </lineage>
</organism>
<evidence type="ECO:0000256" key="9">
    <source>
        <dbReference type="ARBA" id="ARBA00023204"/>
    </source>
</evidence>
<dbReference type="GO" id="GO:0003677">
    <property type="term" value="F:DNA binding"/>
    <property type="evidence" value="ECO:0007669"/>
    <property type="project" value="UniProtKB-KW"/>
</dbReference>
<dbReference type="EMBL" id="HBIO01007530">
    <property type="protein sequence ID" value="CAE0460809.1"/>
    <property type="molecule type" value="Transcribed_RNA"/>
</dbReference>
<dbReference type="GO" id="GO:0000719">
    <property type="term" value="P:photoreactive repair"/>
    <property type="evidence" value="ECO:0007669"/>
    <property type="project" value="TreeGrafter"/>
</dbReference>
<sequence>MRVLRPLSFQRYSTVFLLASKVVLCPRTHAFVLHREQSGKVIINLLNHRSTDITTYRYRNMSAMAAKRKKQDEYPPIPHCAEDLIPSWMGRERTKVITSPDVVSPKVIGGNGNQKNQCVYYWMQRDMRTADNWALLYAQWLAEEQGIPLRVLYVVPPPMPSVDQIVPPKVCEMRMTERAGMFLLGGLKQVESELKKKNVPFDILIPASHEEVGQCVFDFTACSEATASVVVCDMSPLRQYRQWMEHQASPLYTEAEIPLFQVDAHNVVPVWLASPKREVGARTLRPKINKLLPKFLTIFPDFFGNSYITKSLCTKRNDWDKIEAHLCLDKSVSSVAWAKPGSSAAMDRFEEFTTSRTEGLKQFDTQRNDPNYSKVCSNLSPWVNFGHVSFQRLALDIRALRKFPNGTASFIEEGIVRRELSDNFVYYSQNDYDELSTAAKWAQDSLNLHSSDEREYIYSLEDFKDAQTHDDLWNAAQIQLVLSGKMHGFMRMYWCKKILEWTNSPKEALRIGHYLNDRYALDGNDPNGFTGVGWSIMGIHDMGWKEREVFGKIRFMNYAGCKRKFKVDDFVSKYPGAREAAVRGIQTRPSTSKPPKVARSIPEKNTSRKRKITNAPAKGDTYEGMTVAELKASLRRNSLPVSGKKADLIKRLHLGTR</sequence>
<dbReference type="InterPro" id="IPR003034">
    <property type="entry name" value="SAP_dom"/>
</dbReference>
<dbReference type="Gene3D" id="1.10.579.10">
    <property type="entry name" value="DNA Cyclobutane Dipyrimidine Photolyase, subunit A, domain 3"/>
    <property type="match status" value="1"/>
</dbReference>
<dbReference type="InterPro" id="IPR032673">
    <property type="entry name" value="DNA_photolyase_2_CS"/>
</dbReference>
<dbReference type="SMART" id="SM00513">
    <property type="entry name" value="SAP"/>
    <property type="match status" value="1"/>
</dbReference>
<dbReference type="PANTHER" id="PTHR10211:SF0">
    <property type="entry name" value="DEOXYRIBODIPYRIMIDINE PHOTO-LYASE"/>
    <property type="match status" value="1"/>
</dbReference>
<evidence type="ECO:0000256" key="13">
    <source>
        <dbReference type="SAM" id="MobiDB-lite"/>
    </source>
</evidence>
<gene>
    <name evidence="16" type="ORF">CDEB00056_LOCUS5650</name>
</gene>
<dbReference type="PROSITE" id="PS01083">
    <property type="entry name" value="DNA_PHOTOLYASES_2_1"/>
    <property type="match status" value="1"/>
</dbReference>
<dbReference type="Pfam" id="PF02037">
    <property type="entry name" value="SAP"/>
    <property type="match status" value="1"/>
</dbReference>
<comment type="cofactor">
    <cofactor evidence="1">
        <name>FAD</name>
        <dbReference type="ChEBI" id="CHEBI:57692"/>
    </cofactor>
</comment>
<dbReference type="InterPro" id="IPR014729">
    <property type="entry name" value="Rossmann-like_a/b/a_fold"/>
</dbReference>
<evidence type="ECO:0000256" key="6">
    <source>
        <dbReference type="ARBA" id="ARBA00022763"/>
    </source>
</evidence>
<protein>
    <recommendedName>
        <fullName evidence="4">Deoxyribodipyrimidine photo-lyase</fullName>
        <ecNumber evidence="3">4.1.99.3</ecNumber>
    </recommendedName>
    <alternativeName>
        <fullName evidence="11">DNA photolyase</fullName>
    </alternativeName>
</protein>
<dbReference type="SUPFAM" id="SSF48173">
    <property type="entry name" value="Cryptochrome/photolyase FAD-binding domain"/>
    <property type="match status" value="1"/>
</dbReference>
<feature type="region of interest" description="Disordered" evidence="13">
    <location>
        <begin position="585"/>
        <end position="618"/>
    </location>
</feature>
<dbReference type="GO" id="GO:0003904">
    <property type="term" value="F:deoxyribodipyrimidine photo-lyase activity"/>
    <property type="evidence" value="ECO:0007669"/>
    <property type="project" value="UniProtKB-EC"/>
</dbReference>
<reference evidence="16" key="1">
    <citation type="submission" date="2021-01" db="EMBL/GenBank/DDBJ databases">
        <authorList>
            <person name="Corre E."/>
            <person name="Pelletier E."/>
            <person name="Niang G."/>
            <person name="Scheremetjew M."/>
            <person name="Finn R."/>
            <person name="Kale V."/>
            <person name="Holt S."/>
            <person name="Cochrane G."/>
            <person name="Meng A."/>
            <person name="Brown T."/>
            <person name="Cohen L."/>
        </authorList>
    </citation>
    <scope>NUCLEOTIDE SEQUENCE</scope>
    <source>
        <strain evidence="16">MM31A-1</strain>
    </source>
</reference>
<keyword evidence="7" id="KW-0274">FAD</keyword>
<dbReference type="PANTHER" id="PTHR10211">
    <property type="entry name" value="DEOXYRIBODIPYRIMIDINE PHOTOLYASE"/>
    <property type="match status" value="1"/>
</dbReference>
<evidence type="ECO:0000256" key="2">
    <source>
        <dbReference type="ARBA" id="ARBA00006409"/>
    </source>
</evidence>
<dbReference type="InterPro" id="IPR036134">
    <property type="entry name" value="Crypto/Photolyase_FAD-like_sf"/>
</dbReference>
<dbReference type="AlphaFoldDB" id="A0A7S3PZJ5"/>
<evidence type="ECO:0000256" key="12">
    <source>
        <dbReference type="ARBA" id="ARBA00033999"/>
    </source>
</evidence>
<dbReference type="SUPFAM" id="SSF52425">
    <property type="entry name" value="Cryptochrome/photolyase, N-terminal domain"/>
    <property type="match status" value="1"/>
</dbReference>
<evidence type="ECO:0000256" key="5">
    <source>
        <dbReference type="ARBA" id="ARBA00022630"/>
    </source>
</evidence>
<dbReference type="PROSITE" id="PS01084">
    <property type="entry name" value="DNA_PHOTOLYASES_2_2"/>
    <property type="match status" value="1"/>
</dbReference>
<evidence type="ECO:0000259" key="15">
    <source>
        <dbReference type="PROSITE" id="PS51645"/>
    </source>
</evidence>
<feature type="domain" description="SAP" evidence="14">
    <location>
        <begin position="622"/>
        <end position="656"/>
    </location>
</feature>
<dbReference type="PROSITE" id="PS51645">
    <property type="entry name" value="PHR_CRY_ALPHA_BETA"/>
    <property type="match status" value="1"/>
</dbReference>
<evidence type="ECO:0000256" key="4">
    <source>
        <dbReference type="ARBA" id="ARBA00014046"/>
    </source>
</evidence>
<dbReference type="PROSITE" id="PS50800">
    <property type="entry name" value="SAP"/>
    <property type="match status" value="1"/>
</dbReference>
<evidence type="ECO:0000256" key="3">
    <source>
        <dbReference type="ARBA" id="ARBA00013149"/>
    </source>
</evidence>
<dbReference type="Gene3D" id="1.25.40.80">
    <property type="match status" value="1"/>
</dbReference>
<evidence type="ECO:0000256" key="11">
    <source>
        <dbReference type="ARBA" id="ARBA00031671"/>
    </source>
</evidence>
<proteinExistence type="inferred from homology"/>
<dbReference type="InterPro" id="IPR036155">
    <property type="entry name" value="Crypto/Photolyase_N_sf"/>
</dbReference>
<comment type="similarity">
    <text evidence="2">Belongs to the DNA photolyase class-2 family.</text>
</comment>
<keyword evidence="8" id="KW-0238">DNA-binding</keyword>
<evidence type="ECO:0000256" key="1">
    <source>
        <dbReference type="ARBA" id="ARBA00001974"/>
    </source>
</evidence>
<dbReference type="InterPro" id="IPR036361">
    <property type="entry name" value="SAP_dom_sf"/>
</dbReference>
<keyword evidence="10" id="KW-0456">Lyase</keyword>
<dbReference type="InterPro" id="IPR006050">
    <property type="entry name" value="DNA_photolyase_N"/>
</dbReference>
<name>A0A7S3PZJ5_9STRA</name>
<keyword evidence="6" id="KW-0227">DNA damage</keyword>
<keyword evidence="5" id="KW-0285">Flavoprotein</keyword>
<comment type="catalytic activity">
    <reaction evidence="12">
        <text>cyclobutadipyrimidine (in DNA) = 2 pyrimidine residues (in DNA).</text>
        <dbReference type="EC" id="4.1.99.3"/>
    </reaction>
</comment>
<dbReference type="FunFam" id="1.10.579.10:FF:000002">
    <property type="entry name" value="Deoxyribodipyrimidine photolyase"/>
    <property type="match status" value="1"/>
</dbReference>